<comment type="function">
    <text evidence="2 11">Catalyzes the ADP transfer from ATP to D-glycero-beta-D-manno-heptose 1-phosphate, yielding ADP-D-glycero-beta-D-manno-heptose.</text>
</comment>
<evidence type="ECO:0000256" key="2">
    <source>
        <dbReference type="ARBA" id="ARBA00003753"/>
    </source>
</evidence>
<accession>A0A517ZXF0</accession>
<dbReference type="InterPro" id="IPR023030">
    <property type="entry name" value="Bifunc_HldE"/>
</dbReference>
<dbReference type="EMBL" id="CP036276">
    <property type="protein sequence ID" value="QDU47151.1"/>
    <property type="molecule type" value="Genomic_DNA"/>
</dbReference>
<comment type="catalytic activity">
    <reaction evidence="11">
        <text>D-glycero-beta-D-manno-heptose 7-phosphate + ATP = D-glycero-beta-D-manno-heptose 1,7-bisphosphate + ADP + H(+)</text>
        <dbReference type="Rhea" id="RHEA:27473"/>
        <dbReference type="ChEBI" id="CHEBI:15378"/>
        <dbReference type="ChEBI" id="CHEBI:30616"/>
        <dbReference type="ChEBI" id="CHEBI:60204"/>
        <dbReference type="ChEBI" id="CHEBI:60208"/>
        <dbReference type="ChEBI" id="CHEBI:456216"/>
        <dbReference type="EC" id="2.7.1.167"/>
    </reaction>
</comment>
<reference evidence="14 15" key="1">
    <citation type="submission" date="2019-02" db="EMBL/GenBank/DDBJ databases">
        <title>Deep-cultivation of Planctomycetes and their phenomic and genomic characterization uncovers novel biology.</title>
        <authorList>
            <person name="Wiegand S."/>
            <person name="Jogler M."/>
            <person name="Boedeker C."/>
            <person name="Pinto D."/>
            <person name="Vollmers J."/>
            <person name="Rivas-Marin E."/>
            <person name="Kohn T."/>
            <person name="Peeters S.H."/>
            <person name="Heuer A."/>
            <person name="Rast P."/>
            <person name="Oberbeckmann S."/>
            <person name="Bunk B."/>
            <person name="Jeske O."/>
            <person name="Meyerdierks A."/>
            <person name="Storesund J.E."/>
            <person name="Kallscheuer N."/>
            <person name="Luecker S."/>
            <person name="Lage O.M."/>
            <person name="Pohl T."/>
            <person name="Merkel B.J."/>
            <person name="Hornburger P."/>
            <person name="Mueller R.-W."/>
            <person name="Bruemmer F."/>
            <person name="Labrenz M."/>
            <person name="Spormann A.M."/>
            <person name="Op den Camp H."/>
            <person name="Overmann J."/>
            <person name="Amann R."/>
            <person name="Jetten M.S.M."/>
            <person name="Mascher T."/>
            <person name="Medema M.H."/>
            <person name="Devos D.P."/>
            <person name="Kaster A.-K."/>
            <person name="Ovreas L."/>
            <person name="Rohde M."/>
            <person name="Galperin M.Y."/>
            <person name="Jogler C."/>
        </authorList>
    </citation>
    <scope>NUCLEOTIDE SEQUENCE [LARGE SCALE GENOMIC DNA]</scope>
    <source>
        <strain evidence="14 15">Mal52</strain>
    </source>
</reference>
<keyword evidence="7 11" id="KW-0067">ATP-binding</keyword>
<dbReference type="GO" id="GO:0033785">
    <property type="term" value="F:heptose 7-phosphate kinase activity"/>
    <property type="evidence" value="ECO:0007669"/>
    <property type="project" value="UniProtKB-UniRule"/>
</dbReference>
<dbReference type="CDD" id="cd01172">
    <property type="entry name" value="RfaE_like"/>
    <property type="match status" value="1"/>
</dbReference>
<comment type="function">
    <text evidence="1 11">Catalyzes the phosphorylation of D-glycero-D-manno-heptose 7-phosphate at the C-1 position to selectively form D-glycero-beta-D-manno-heptose-1,7-bisphosphate.</text>
</comment>
<keyword evidence="5 11" id="KW-0547">Nucleotide-binding</keyword>
<dbReference type="Pfam" id="PF01467">
    <property type="entry name" value="CTP_transf_like"/>
    <property type="match status" value="1"/>
</dbReference>
<dbReference type="Gene3D" id="3.40.50.620">
    <property type="entry name" value="HUPs"/>
    <property type="match status" value="1"/>
</dbReference>
<evidence type="ECO:0000313" key="14">
    <source>
        <dbReference type="EMBL" id="QDU47151.1"/>
    </source>
</evidence>
<dbReference type="InterPro" id="IPR011913">
    <property type="entry name" value="RfaE_dom_I"/>
</dbReference>
<feature type="domain" description="Carbohydrate kinase PfkB" evidence="12">
    <location>
        <begin position="16"/>
        <end position="316"/>
    </location>
</feature>
<dbReference type="NCBIfam" id="TIGR00125">
    <property type="entry name" value="cyt_tran_rel"/>
    <property type="match status" value="1"/>
</dbReference>
<comment type="pathway">
    <text evidence="11">Nucleotide-sugar biosynthesis; ADP-L-glycero-beta-D-manno-heptose biosynthesis; ADP-L-glycero-beta-D-manno-heptose from D-glycero-beta-D-manno-heptose 7-phosphate: step 3/4.</text>
</comment>
<feature type="region of interest" description="Cytidylyltransferase" evidence="11">
    <location>
        <begin position="361"/>
        <end position="511"/>
    </location>
</feature>
<dbReference type="GO" id="GO:0097171">
    <property type="term" value="P:ADP-L-glycero-beta-D-manno-heptose biosynthetic process"/>
    <property type="evidence" value="ECO:0007669"/>
    <property type="project" value="UniProtKB-UniPathway"/>
</dbReference>
<dbReference type="SUPFAM" id="SSF53613">
    <property type="entry name" value="Ribokinase-like"/>
    <property type="match status" value="1"/>
</dbReference>
<evidence type="ECO:0000256" key="4">
    <source>
        <dbReference type="ARBA" id="ARBA00022695"/>
    </source>
</evidence>
<dbReference type="InterPro" id="IPR011914">
    <property type="entry name" value="RfaE_dom_II"/>
</dbReference>
<dbReference type="InterPro" id="IPR004821">
    <property type="entry name" value="Cyt_trans-like"/>
</dbReference>
<evidence type="ECO:0000256" key="8">
    <source>
        <dbReference type="ARBA" id="ARBA00023268"/>
    </source>
</evidence>
<dbReference type="AlphaFoldDB" id="A0A517ZXF0"/>
<comment type="pathway">
    <text evidence="11">Nucleotide-sugar biosynthesis; ADP-L-glycero-beta-D-manno-heptose biosynthesis; ADP-L-glycero-beta-D-manno-heptose from D-glycero-beta-D-manno-heptose 7-phosphate: step 1/4.</text>
</comment>
<evidence type="ECO:0000256" key="7">
    <source>
        <dbReference type="ARBA" id="ARBA00022840"/>
    </source>
</evidence>
<keyword evidence="4 11" id="KW-0548">Nucleotidyltransferase</keyword>
<keyword evidence="3 11" id="KW-0808">Transferase</keyword>
<dbReference type="UniPathway" id="UPA00356">
    <property type="reaction ID" value="UER00437"/>
</dbReference>
<feature type="binding site" evidence="11">
    <location>
        <begin position="210"/>
        <end position="213"/>
    </location>
    <ligand>
        <name>ATP</name>
        <dbReference type="ChEBI" id="CHEBI:30616"/>
    </ligand>
</feature>
<dbReference type="InterPro" id="IPR011611">
    <property type="entry name" value="PfkB_dom"/>
</dbReference>
<dbReference type="Proteomes" id="UP000319383">
    <property type="component" value="Chromosome"/>
</dbReference>
<dbReference type="GO" id="GO:0033786">
    <property type="term" value="F:heptose-1-phosphate adenylyltransferase activity"/>
    <property type="evidence" value="ECO:0007669"/>
    <property type="project" value="UniProtKB-UniRule"/>
</dbReference>
<evidence type="ECO:0000256" key="10">
    <source>
        <dbReference type="ARBA" id="ARBA00047428"/>
    </source>
</evidence>
<feature type="domain" description="Cytidyltransferase-like" evidence="13">
    <location>
        <begin position="361"/>
        <end position="488"/>
    </location>
</feature>
<comment type="similarity">
    <text evidence="11">In the N-terminal section; belongs to the carbohydrate kinase PfkB family.</text>
</comment>
<evidence type="ECO:0000259" key="13">
    <source>
        <dbReference type="Pfam" id="PF01467"/>
    </source>
</evidence>
<feature type="active site" evidence="11">
    <location>
        <position position="280"/>
    </location>
</feature>
<evidence type="ECO:0000256" key="9">
    <source>
        <dbReference type="ARBA" id="ARBA00023277"/>
    </source>
</evidence>
<gene>
    <name evidence="14" type="primary">hldE_2</name>
    <name evidence="11" type="synonym">hldE</name>
    <name evidence="14" type="ORF">Mal52_56790</name>
</gene>
<proteinExistence type="inferred from homology"/>
<dbReference type="Pfam" id="PF00294">
    <property type="entry name" value="PfkB"/>
    <property type="match status" value="1"/>
</dbReference>
<comment type="catalytic activity">
    <reaction evidence="10 11">
        <text>D-glycero-beta-D-manno-heptose 1-phosphate + ATP + H(+) = ADP-D-glycero-beta-D-manno-heptose + diphosphate</text>
        <dbReference type="Rhea" id="RHEA:27465"/>
        <dbReference type="ChEBI" id="CHEBI:15378"/>
        <dbReference type="ChEBI" id="CHEBI:30616"/>
        <dbReference type="ChEBI" id="CHEBI:33019"/>
        <dbReference type="ChEBI" id="CHEBI:59967"/>
        <dbReference type="ChEBI" id="CHEBI:61593"/>
        <dbReference type="EC" id="2.7.7.70"/>
    </reaction>
</comment>
<sequence>MSNDLIQVLQNLGRPQVLVLGDLILDRYIWGDAERVSQEAPVILLQADRSETRLGGAANVAQLLRGLEAGVSLAGVTGDDLDGRELRSELEALDVNCDAVLVDDTRPTTVKERFIGRAQHRHPHQMLRVDREQRTALDAQRSETLLQTVLPLIEKHQVVLISDYAKGVCTPEIVQQIITHARQVGVPVIVDPRPGEDYSLYHGATAVTPNRLETTRATGINVQSSDDAFAAGRQLCEELDLKNAFVTLDSDGIAVVQANGDAELLPTRRREVYDITGAGDMVLATIGVAMADGVSLADTARLANIAGGLEVEQIGVVPITRDQMLGDLLTGPRKTYQKVCDLDELAQHVSARRQLKQKIVLTNGCFDLLHVGHVHYLQQAADEGDCLIVAVNSDASIRRLDKAPDRPLFPQQERATMLAALDAVDYVLVFDEETPHALLDRLRPDLLVKGGTYRRDEIVGWELVESYGGDVKPLSVIPGVSTTQIVERLRGQTILKRPAVSQAHAPERKAG</sequence>
<keyword evidence="8 11" id="KW-0511">Multifunctional enzyme</keyword>
<keyword evidence="15" id="KW-1185">Reference proteome</keyword>
<evidence type="ECO:0000256" key="11">
    <source>
        <dbReference type="HAMAP-Rule" id="MF_01603"/>
    </source>
</evidence>
<evidence type="ECO:0000259" key="12">
    <source>
        <dbReference type="Pfam" id="PF00294"/>
    </source>
</evidence>
<name>A0A517ZXF0_9PLAN</name>
<keyword evidence="6 11" id="KW-0418">Kinase</keyword>
<protein>
    <recommendedName>
        <fullName evidence="11">Bifunctional protein HldE</fullName>
    </recommendedName>
    <domain>
        <recommendedName>
            <fullName evidence="11">D-beta-D-heptose 7-phosphate kinase</fullName>
            <ecNumber evidence="11">2.7.1.167</ecNumber>
        </recommendedName>
        <alternativeName>
            <fullName evidence="11">D-beta-D-heptose 7-phosphotransferase</fullName>
        </alternativeName>
        <alternativeName>
            <fullName evidence="11">D-glycero-beta-D-manno-heptose-7-phosphate kinase</fullName>
        </alternativeName>
    </domain>
    <domain>
        <recommendedName>
            <fullName evidence="11">D-beta-D-heptose 1-phosphate adenylyltransferase</fullName>
            <ecNumber evidence="11">2.7.7.70</ecNumber>
        </recommendedName>
        <alternativeName>
            <fullName evidence="11">D-glycero-beta-D-manno-heptose 1-phosphate adenylyltransferase</fullName>
        </alternativeName>
    </domain>
</protein>
<evidence type="ECO:0000256" key="3">
    <source>
        <dbReference type="ARBA" id="ARBA00022679"/>
    </source>
</evidence>
<comment type="subunit">
    <text evidence="11">Homodimer.</text>
</comment>
<dbReference type="EC" id="2.7.7.70" evidence="11"/>
<dbReference type="GO" id="GO:0005524">
    <property type="term" value="F:ATP binding"/>
    <property type="evidence" value="ECO:0007669"/>
    <property type="project" value="UniProtKB-UniRule"/>
</dbReference>
<dbReference type="HAMAP" id="MF_01603">
    <property type="entry name" value="HldE"/>
    <property type="match status" value="1"/>
</dbReference>
<dbReference type="Gene3D" id="3.40.1190.20">
    <property type="match status" value="1"/>
</dbReference>
<evidence type="ECO:0000313" key="15">
    <source>
        <dbReference type="Proteomes" id="UP000319383"/>
    </source>
</evidence>
<dbReference type="RefSeq" id="WP_145379851.1">
    <property type="nucleotide sequence ID" value="NZ_CP036276.1"/>
</dbReference>
<evidence type="ECO:0000256" key="5">
    <source>
        <dbReference type="ARBA" id="ARBA00022741"/>
    </source>
</evidence>
<keyword evidence="9 11" id="KW-0119">Carbohydrate metabolism</keyword>
<dbReference type="PANTHER" id="PTHR46969:SF1">
    <property type="entry name" value="BIFUNCTIONAL PROTEIN HLDE"/>
    <property type="match status" value="1"/>
</dbReference>
<feature type="region of interest" description="Ribokinase" evidence="11">
    <location>
        <begin position="1"/>
        <end position="334"/>
    </location>
</feature>
<dbReference type="InterPro" id="IPR029056">
    <property type="entry name" value="Ribokinase-like"/>
</dbReference>
<evidence type="ECO:0000256" key="6">
    <source>
        <dbReference type="ARBA" id="ARBA00022777"/>
    </source>
</evidence>
<dbReference type="NCBIfam" id="TIGR02199">
    <property type="entry name" value="rfaE_dom_II"/>
    <property type="match status" value="1"/>
</dbReference>
<evidence type="ECO:0000256" key="1">
    <source>
        <dbReference type="ARBA" id="ARBA00002319"/>
    </source>
</evidence>
<dbReference type="InterPro" id="IPR014729">
    <property type="entry name" value="Rossmann-like_a/b/a_fold"/>
</dbReference>
<dbReference type="SUPFAM" id="SSF52374">
    <property type="entry name" value="Nucleotidylyl transferase"/>
    <property type="match status" value="1"/>
</dbReference>
<dbReference type="GO" id="GO:0005829">
    <property type="term" value="C:cytosol"/>
    <property type="evidence" value="ECO:0007669"/>
    <property type="project" value="TreeGrafter"/>
</dbReference>
<dbReference type="GO" id="GO:0016773">
    <property type="term" value="F:phosphotransferase activity, alcohol group as acceptor"/>
    <property type="evidence" value="ECO:0007669"/>
    <property type="project" value="InterPro"/>
</dbReference>
<comment type="similarity">
    <text evidence="11">In the C-terminal section; belongs to the cytidylyltransferase family.</text>
</comment>
<dbReference type="PANTHER" id="PTHR46969">
    <property type="entry name" value="BIFUNCTIONAL PROTEIN HLDE"/>
    <property type="match status" value="1"/>
</dbReference>
<organism evidence="14 15">
    <name type="scientific">Symmachiella dynata</name>
    <dbReference type="NCBI Taxonomy" id="2527995"/>
    <lineage>
        <taxon>Bacteria</taxon>
        <taxon>Pseudomonadati</taxon>
        <taxon>Planctomycetota</taxon>
        <taxon>Planctomycetia</taxon>
        <taxon>Planctomycetales</taxon>
        <taxon>Planctomycetaceae</taxon>
        <taxon>Symmachiella</taxon>
    </lineage>
</organism>
<dbReference type="EC" id="2.7.1.167" evidence="11"/>
<dbReference type="KEGG" id="sdyn:Mal52_56790"/>